<evidence type="ECO:0000256" key="1">
    <source>
        <dbReference type="SAM" id="MobiDB-lite"/>
    </source>
</evidence>
<feature type="compositionally biased region" description="Polar residues" evidence="1">
    <location>
        <begin position="16"/>
        <end position="29"/>
    </location>
</feature>
<proteinExistence type="predicted"/>
<protein>
    <submittedName>
        <fullName evidence="2">ORFY protein</fullName>
    </submittedName>
</protein>
<feature type="region of interest" description="Disordered" evidence="1">
    <location>
        <begin position="1"/>
        <end position="29"/>
    </location>
</feature>
<sequence length="129" mass="14211">MEPNSPTGGRRAGEVPTSQPSGDSCPYSQTYDSLLQQRKDALTHGRLTLATEQSFTAQLYHIEEQAARKALMALRDLQGILHSKRDHLVASATRDNWASDRLPAAQQDSATFDQHVSVIDAIIERAVQP</sequence>
<name>A0A6G8IUU2_9VIRU</name>
<reference evidence="2" key="1">
    <citation type="submission" date="2019-07" db="EMBL/GenBank/DDBJ databases">
        <authorList>
            <person name="Muller E."/>
        </authorList>
    </citation>
    <scope>NUCLEOTIDE SEQUENCE</scope>
    <source>
        <strain evidence="2">CSSV-CI563-10</strain>
    </source>
</reference>
<organism evidence="2">
    <name type="scientific">Cacao swollen shoot Togo B virus</name>
    <dbReference type="NCBI Taxonomy" id="2560363"/>
    <lineage>
        <taxon>Viruses</taxon>
        <taxon>Riboviria</taxon>
        <taxon>Pararnavirae</taxon>
        <taxon>Artverviricota</taxon>
        <taxon>Revtraviricetes</taxon>
        <taxon>Ortervirales</taxon>
        <taxon>Caulimoviridae</taxon>
        <taxon>Badnavirus</taxon>
        <taxon>Badnavirus etainflatheobromae</taxon>
    </lineage>
</organism>
<accession>A0A6G8IUU2</accession>
<dbReference type="EMBL" id="MN179344">
    <property type="protein sequence ID" value="QIM56932.1"/>
    <property type="molecule type" value="Genomic_DNA"/>
</dbReference>
<evidence type="ECO:0000313" key="2">
    <source>
        <dbReference type="EMBL" id="QIM56932.1"/>
    </source>
</evidence>